<dbReference type="InterPro" id="IPR017853">
    <property type="entry name" value="GH"/>
</dbReference>
<organism evidence="12 13">
    <name type="scientific">Actinomyces ruminicola</name>
    <dbReference type="NCBI Taxonomy" id="332524"/>
    <lineage>
        <taxon>Bacteria</taxon>
        <taxon>Bacillati</taxon>
        <taxon>Actinomycetota</taxon>
        <taxon>Actinomycetes</taxon>
        <taxon>Actinomycetales</taxon>
        <taxon>Actinomycetaceae</taxon>
        <taxon>Actinomyces</taxon>
    </lineage>
</organism>
<evidence type="ECO:0000256" key="9">
    <source>
        <dbReference type="PIRSR" id="PIRSR617736-2"/>
    </source>
</evidence>
<dbReference type="PRINTS" id="PR00131">
    <property type="entry name" value="GLHYDRLASE1"/>
</dbReference>
<dbReference type="AlphaFoldDB" id="A0A1G9ZTD4"/>
<evidence type="ECO:0000256" key="8">
    <source>
        <dbReference type="PIRSR" id="PIRSR617736-1"/>
    </source>
</evidence>
<dbReference type="FunFam" id="3.20.20.80:FF:000004">
    <property type="entry name" value="Beta-glucosidase 6-phospho-beta-glucosidase"/>
    <property type="match status" value="1"/>
</dbReference>
<sequence>MTAITFPPGFRWGVATAAAQVEGAAHEDGKGDSIWDVLCRRPGAIDDASNIDVACDHYHRVDDDVALIKSLGYPTYRFSVSWARVMPDGRTLNERGLDFYEHLVDALRAAGIEPWLTLYHWDLPQALQEEGGWTVRSTAQAFADYARAVYARLGGKVDIWTTLNEPWCSSFLSYAGAEHAPAVNEPAQAVAAVHHLMLGHGLAVRALREAAAAVGRSPRLGITLNFSPVHPADPSSPADRDAARRVDGTQNRLFLEAMLRGAYPADVVEDMTAWADIHHWVREGDMEVVSEPIDVLGVNFYNGQTLAGPEPGLRFGGPEAGAGPSANVGSENVRAVPQDLPVTDMGWQVEPRDLYELLMRLEREYTSTAGPDGTGIPLVITENGAAFRDEPDERGYVEDLDRLAYIRDHLVAVHDAIADGARVEGYLVWSLMDNFEWARGYTKRFGIVRVDYDTLERMPKASAEWFSTVVRNNGFELN</sequence>
<evidence type="ECO:0000256" key="2">
    <source>
        <dbReference type="ARBA" id="ARBA00012744"/>
    </source>
</evidence>
<dbReference type="SUPFAM" id="SSF51445">
    <property type="entry name" value="(Trans)glycosidases"/>
    <property type="match status" value="1"/>
</dbReference>
<name>A0A1G9ZTD4_9ACTO</name>
<dbReference type="InterPro" id="IPR001360">
    <property type="entry name" value="Glyco_hydro_1"/>
</dbReference>
<evidence type="ECO:0000256" key="6">
    <source>
        <dbReference type="ARBA" id="ARBA00023295"/>
    </source>
</evidence>
<dbReference type="InterPro" id="IPR018120">
    <property type="entry name" value="Glyco_hydro_1_AS"/>
</dbReference>
<evidence type="ECO:0000256" key="10">
    <source>
        <dbReference type="PROSITE-ProRule" id="PRU10055"/>
    </source>
</evidence>
<feature type="binding site" evidence="9">
    <location>
        <position position="301"/>
    </location>
    <ligand>
        <name>substrate</name>
    </ligand>
</feature>
<dbReference type="GO" id="GO:0030245">
    <property type="term" value="P:cellulose catabolic process"/>
    <property type="evidence" value="ECO:0007669"/>
    <property type="project" value="UniProtKB-KW"/>
</dbReference>
<comment type="similarity">
    <text evidence="1 11">Belongs to the glycosyl hydrolase 1 family.</text>
</comment>
<dbReference type="PANTHER" id="PTHR10353:SF36">
    <property type="entry name" value="LP05116P"/>
    <property type="match status" value="1"/>
</dbReference>
<dbReference type="EMBL" id="FNHU01000020">
    <property type="protein sequence ID" value="SDN24892.1"/>
    <property type="molecule type" value="Genomic_DNA"/>
</dbReference>
<feature type="binding site" evidence="9">
    <location>
        <position position="20"/>
    </location>
    <ligand>
        <name>substrate</name>
    </ligand>
</feature>
<comment type="catalytic activity">
    <reaction evidence="11">
        <text>Hydrolysis of terminal, non-reducing beta-D-glucosyl residues with release of beta-D-glucose.</text>
        <dbReference type="EC" id="3.2.1.21"/>
    </reaction>
</comment>
<keyword evidence="6 11" id="KW-0326">Glycosidase</keyword>
<evidence type="ECO:0000256" key="7">
    <source>
        <dbReference type="ARBA" id="ARBA00023326"/>
    </source>
</evidence>
<feature type="active site" description="Proton donor" evidence="8">
    <location>
        <position position="165"/>
    </location>
</feature>
<dbReference type="RefSeq" id="WP_092612825.1">
    <property type="nucleotide sequence ID" value="NZ_FNHU01000020.1"/>
</dbReference>
<evidence type="ECO:0000313" key="12">
    <source>
        <dbReference type="EMBL" id="SDN24892.1"/>
    </source>
</evidence>
<keyword evidence="5" id="KW-0119">Carbohydrate metabolism</keyword>
<dbReference type="InterPro" id="IPR017736">
    <property type="entry name" value="Glyco_hydro_1_beta-glucosidase"/>
</dbReference>
<gene>
    <name evidence="12" type="ORF">SAMN04487766_1202</name>
</gene>
<feature type="binding site" evidence="9">
    <location>
        <position position="120"/>
    </location>
    <ligand>
        <name>substrate</name>
    </ligand>
</feature>
<dbReference type="Pfam" id="PF00232">
    <property type="entry name" value="Glyco_hydro_1"/>
    <property type="match status" value="1"/>
</dbReference>
<keyword evidence="4" id="KW-0136">Cellulose degradation</keyword>
<dbReference type="Proteomes" id="UP000199671">
    <property type="component" value="Unassembled WGS sequence"/>
</dbReference>
<dbReference type="PANTHER" id="PTHR10353">
    <property type="entry name" value="GLYCOSYL HYDROLASE"/>
    <property type="match status" value="1"/>
</dbReference>
<dbReference type="PROSITE" id="PS00572">
    <property type="entry name" value="GLYCOSYL_HYDROL_F1_1"/>
    <property type="match status" value="1"/>
</dbReference>
<evidence type="ECO:0000256" key="11">
    <source>
        <dbReference type="RuleBase" id="RU361175"/>
    </source>
</evidence>
<evidence type="ECO:0000313" key="13">
    <source>
        <dbReference type="Proteomes" id="UP000199671"/>
    </source>
</evidence>
<accession>A0A1G9ZTD4</accession>
<dbReference type="OrthoDB" id="9765195at2"/>
<evidence type="ECO:0000256" key="4">
    <source>
        <dbReference type="ARBA" id="ARBA00023001"/>
    </source>
</evidence>
<evidence type="ECO:0000256" key="3">
    <source>
        <dbReference type="ARBA" id="ARBA00022801"/>
    </source>
</evidence>
<dbReference type="NCBIfam" id="TIGR03356">
    <property type="entry name" value="BGL"/>
    <property type="match status" value="1"/>
</dbReference>
<evidence type="ECO:0000256" key="5">
    <source>
        <dbReference type="ARBA" id="ARBA00023277"/>
    </source>
</evidence>
<keyword evidence="7" id="KW-0624">Polysaccharide degradation</keyword>
<dbReference type="Gene3D" id="3.20.20.80">
    <property type="entry name" value="Glycosidases"/>
    <property type="match status" value="1"/>
</dbReference>
<proteinExistence type="inferred from homology"/>
<keyword evidence="3 11" id="KW-0378">Hydrolase</keyword>
<reference evidence="12 13" key="1">
    <citation type="submission" date="2016-10" db="EMBL/GenBank/DDBJ databases">
        <authorList>
            <person name="de Groot N.N."/>
        </authorList>
    </citation>
    <scope>NUCLEOTIDE SEQUENCE [LARGE SCALE GENOMIC DNA]</scope>
    <source>
        <strain evidence="12 13">KPR-7B</strain>
    </source>
</reference>
<dbReference type="GO" id="GO:0005829">
    <property type="term" value="C:cytosol"/>
    <property type="evidence" value="ECO:0007669"/>
    <property type="project" value="TreeGrafter"/>
</dbReference>
<dbReference type="EC" id="3.2.1.21" evidence="2 11"/>
<dbReference type="GO" id="GO:0008422">
    <property type="term" value="F:beta-glucosidase activity"/>
    <property type="evidence" value="ECO:0007669"/>
    <property type="project" value="UniProtKB-EC"/>
</dbReference>
<feature type="binding site" evidence="9">
    <location>
        <position position="164"/>
    </location>
    <ligand>
        <name>substrate</name>
    </ligand>
</feature>
<feature type="active site" description="Nucleophile" evidence="8 10">
    <location>
        <position position="382"/>
    </location>
</feature>
<protein>
    <recommendedName>
        <fullName evidence="2 11">Beta-glucosidase</fullName>
        <ecNumber evidence="2 11">3.2.1.21</ecNumber>
    </recommendedName>
</protein>
<feature type="binding site" evidence="9">
    <location>
        <begin position="436"/>
        <end position="437"/>
    </location>
    <ligand>
        <name>substrate</name>
    </ligand>
</feature>
<feature type="binding site" evidence="9">
    <location>
        <position position="429"/>
    </location>
    <ligand>
        <name>substrate</name>
    </ligand>
</feature>
<evidence type="ECO:0000256" key="1">
    <source>
        <dbReference type="ARBA" id="ARBA00010838"/>
    </source>
</evidence>